<dbReference type="RefSeq" id="WP_246948609.1">
    <property type="nucleotide sequence ID" value="NZ_JALKII010000002.1"/>
</dbReference>
<evidence type="ECO:0000313" key="3">
    <source>
        <dbReference type="Proteomes" id="UP001165524"/>
    </source>
</evidence>
<keyword evidence="1" id="KW-0812">Transmembrane</keyword>
<organism evidence="2 3">
    <name type="scientific">Alcanivorax quisquiliarum</name>
    <dbReference type="NCBI Taxonomy" id="2933565"/>
    <lineage>
        <taxon>Bacteria</taxon>
        <taxon>Pseudomonadati</taxon>
        <taxon>Pseudomonadota</taxon>
        <taxon>Gammaproteobacteria</taxon>
        <taxon>Oceanospirillales</taxon>
        <taxon>Alcanivoracaceae</taxon>
        <taxon>Alcanivorax</taxon>
    </lineage>
</organism>
<evidence type="ECO:0000313" key="2">
    <source>
        <dbReference type="EMBL" id="MCK0536834.1"/>
    </source>
</evidence>
<evidence type="ECO:0000256" key="1">
    <source>
        <dbReference type="SAM" id="Phobius"/>
    </source>
</evidence>
<dbReference type="Proteomes" id="UP001165524">
    <property type="component" value="Unassembled WGS sequence"/>
</dbReference>
<sequence>MEKALIERFMIALMFNLLALSLVLTLYGHIKRSEYGKADGALAKAECVGPIGKTRTLKLYLNEDMYWNIISKEACEKYADLYKEGDEVEMLYVKEDNYIAALVVAGRQYFSIEGYAISSIASYSNPFSC</sequence>
<gene>
    <name evidence="2" type="ORF">MU846_03855</name>
</gene>
<keyword evidence="1" id="KW-1133">Transmembrane helix</keyword>
<protein>
    <submittedName>
        <fullName evidence="2">Uncharacterized protein</fullName>
    </submittedName>
</protein>
<keyword evidence="3" id="KW-1185">Reference proteome</keyword>
<keyword evidence="1" id="KW-0472">Membrane</keyword>
<name>A0ABT0E570_9GAMM</name>
<feature type="transmembrane region" description="Helical" evidence="1">
    <location>
        <begin position="6"/>
        <end position="27"/>
    </location>
</feature>
<accession>A0ABT0E570</accession>
<comment type="caution">
    <text evidence="2">The sequence shown here is derived from an EMBL/GenBank/DDBJ whole genome shotgun (WGS) entry which is preliminary data.</text>
</comment>
<proteinExistence type="predicted"/>
<reference evidence="2" key="1">
    <citation type="submission" date="2022-04" db="EMBL/GenBank/DDBJ databases">
        <title>Alcanivorax sp. CY1518 draft genome sequence.</title>
        <authorList>
            <person name="Zhao G."/>
            <person name="An M."/>
        </authorList>
    </citation>
    <scope>NUCLEOTIDE SEQUENCE</scope>
    <source>
        <strain evidence="2">CY1518</strain>
    </source>
</reference>
<dbReference type="EMBL" id="JALKII010000002">
    <property type="protein sequence ID" value="MCK0536834.1"/>
    <property type="molecule type" value="Genomic_DNA"/>
</dbReference>